<proteinExistence type="predicted"/>
<feature type="compositionally biased region" description="Pro residues" evidence="1">
    <location>
        <begin position="71"/>
        <end position="80"/>
    </location>
</feature>
<accession>A0A8G1REZ8</accession>
<name>A0A8G1REZ8_9EURO</name>
<dbReference type="EMBL" id="KZ824744">
    <property type="protein sequence ID" value="RAK70943.1"/>
    <property type="molecule type" value="Genomic_DNA"/>
</dbReference>
<evidence type="ECO:0000313" key="3">
    <source>
        <dbReference type="EMBL" id="RAK70943.1"/>
    </source>
</evidence>
<dbReference type="VEuPathDB" id="FungiDB:BO72DRAFT_39058"/>
<protein>
    <recommendedName>
        <fullName evidence="2">REJ domain-containing protein</fullName>
    </recommendedName>
</protein>
<dbReference type="GO" id="GO:0016020">
    <property type="term" value="C:membrane"/>
    <property type="evidence" value="ECO:0007669"/>
    <property type="project" value="UniProtKB-SubCell"/>
</dbReference>
<keyword evidence="4" id="KW-1185">Reference proteome</keyword>
<feature type="region of interest" description="Disordered" evidence="1">
    <location>
        <begin position="60"/>
        <end position="80"/>
    </location>
</feature>
<dbReference type="InterPro" id="IPR014010">
    <property type="entry name" value="REJ_dom"/>
</dbReference>
<sequence length="80" mass="8592">MLPCTAPVDDMQAHAILYSLRNCVRRTGAESNSTNIIKAIKPSASHQQLTQTTILSQNTQISSSWISKDSPSPPASAAPR</sequence>
<dbReference type="PROSITE" id="PS51111">
    <property type="entry name" value="REJ"/>
    <property type="match status" value="1"/>
</dbReference>
<dbReference type="AlphaFoldDB" id="A0A8G1REZ8"/>
<dbReference type="Proteomes" id="UP000249789">
    <property type="component" value="Unassembled WGS sequence"/>
</dbReference>
<evidence type="ECO:0000256" key="1">
    <source>
        <dbReference type="SAM" id="MobiDB-lite"/>
    </source>
</evidence>
<dbReference type="GeneID" id="63859151"/>
<organism evidence="3 4">
    <name type="scientific">Aspergillus fijiensis CBS 313.89</name>
    <dbReference type="NCBI Taxonomy" id="1448319"/>
    <lineage>
        <taxon>Eukaryota</taxon>
        <taxon>Fungi</taxon>
        <taxon>Dikarya</taxon>
        <taxon>Ascomycota</taxon>
        <taxon>Pezizomycotina</taxon>
        <taxon>Eurotiomycetes</taxon>
        <taxon>Eurotiomycetidae</taxon>
        <taxon>Eurotiales</taxon>
        <taxon>Aspergillaceae</taxon>
        <taxon>Aspergillus</taxon>
    </lineage>
</organism>
<reference evidence="3 4" key="1">
    <citation type="submission" date="2018-02" db="EMBL/GenBank/DDBJ databases">
        <title>The genomes of Aspergillus section Nigri reveals drivers in fungal speciation.</title>
        <authorList>
            <consortium name="DOE Joint Genome Institute"/>
            <person name="Vesth T.C."/>
            <person name="Nybo J."/>
            <person name="Theobald S."/>
            <person name="Brandl J."/>
            <person name="Frisvad J.C."/>
            <person name="Nielsen K.F."/>
            <person name="Lyhne E.K."/>
            <person name="Kogle M.E."/>
            <person name="Kuo A."/>
            <person name="Riley R."/>
            <person name="Clum A."/>
            <person name="Nolan M."/>
            <person name="Lipzen A."/>
            <person name="Salamov A."/>
            <person name="Henrissat B."/>
            <person name="Wiebenga A."/>
            <person name="De vries R.P."/>
            <person name="Grigoriev I.V."/>
            <person name="Mortensen U.H."/>
            <person name="Andersen M.R."/>
            <person name="Baker S.E."/>
        </authorList>
    </citation>
    <scope>NUCLEOTIDE SEQUENCE [LARGE SCALE GENOMIC DNA]</scope>
    <source>
        <strain evidence="3 4">CBS 313.89</strain>
    </source>
</reference>
<dbReference type="RefSeq" id="XP_040794955.1">
    <property type="nucleotide sequence ID" value="XM_040941818.1"/>
</dbReference>
<evidence type="ECO:0000313" key="4">
    <source>
        <dbReference type="Proteomes" id="UP000249789"/>
    </source>
</evidence>
<gene>
    <name evidence="3" type="ORF">BO72DRAFT_39058</name>
</gene>
<evidence type="ECO:0000259" key="2">
    <source>
        <dbReference type="PROSITE" id="PS51111"/>
    </source>
</evidence>
<feature type="domain" description="REJ" evidence="2">
    <location>
        <begin position="1"/>
        <end position="80"/>
    </location>
</feature>